<comment type="caution">
    <text evidence="2">The sequence shown here is derived from an EMBL/GenBank/DDBJ whole genome shotgun (WGS) entry which is preliminary data.</text>
</comment>
<dbReference type="PANTHER" id="PTHR16253">
    <property type="entry name" value="TETRATRICOPEPTIDE REPEAT PROTEIN 22"/>
    <property type="match status" value="1"/>
</dbReference>
<dbReference type="Gene3D" id="3.40.50.10140">
    <property type="entry name" value="Toll/interleukin-1 receptor homology (TIR) domain"/>
    <property type="match status" value="1"/>
</dbReference>
<evidence type="ECO:0000313" key="2">
    <source>
        <dbReference type="EMBL" id="KAK2152081.1"/>
    </source>
</evidence>
<dbReference type="PROSITE" id="PS50104">
    <property type="entry name" value="TIR"/>
    <property type="match status" value="1"/>
</dbReference>
<keyword evidence="3" id="KW-1185">Reference proteome</keyword>
<evidence type="ECO:0000259" key="1">
    <source>
        <dbReference type="PROSITE" id="PS50104"/>
    </source>
</evidence>
<dbReference type="EMBL" id="JAODUP010000340">
    <property type="protein sequence ID" value="KAK2152081.1"/>
    <property type="molecule type" value="Genomic_DNA"/>
</dbReference>
<dbReference type="AlphaFoldDB" id="A0AAD9N1Y5"/>
<dbReference type="SMART" id="SM00255">
    <property type="entry name" value="TIR"/>
    <property type="match status" value="1"/>
</dbReference>
<reference evidence="2" key="1">
    <citation type="journal article" date="2023" name="Mol. Biol. Evol.">
        <title>Third-Generation Sequencing Reveals the Adaptive Role of the Epigenome in Three Deep-Sea Polychaetes.</title>
        <authorList>
            <person name="Perez M."/>
            <person name="Aroh O."/>
            <person name="Sun Y."/>
            <person name="Lan Y."/>
            <person name="Juniper S.K."/>
            <person name="Young C.R."/>
            <person name="Angers B."/>
            <person name="Qian P.Y."/>
        </authorList>
    </citation>
    <scope>NUCLEOTIDE SEQUENCE</scope>
    <source>
        <strain evidence="2">P08H-3</strain>
    </source>
</reference>
<feature type="domain" description="TIR" evidence="1">
    <location>
        <begin position="92"/>
        <end position="219"/>
    </location>
</feature>
<protein>
    <recommendedName>
        <fullName evidence="1">TIR domain-containing protein</fullName>
    </recommendedName>
</protein>
<name>A0AAD9N1Y5_9ANNE</name>
<dbReference type="Pfam" id="PF13676">
    <property type="entry name" value="TIR_2"/>
    <property type="match status" value="1"/>
</dbReference>
<proteinExistence type="predicted"/>
<accession>A0AAD9N1Y5</accession>
<dbReference type="Proteomes" id="UP001208570">
    <property type="component" value="Unassembled WGS sequence"/>
</dbReference>
<dbReference type="InterPro" id="IPR035897">
    <property type="entry name" value="Toll_tir_struct_dom_sf"/>
</dbReference>
<dbReference type="GO" id="GO:0007165">
    <property type="term" value="P:signal transduction"/>
    <property type="evidence" value="ECO:0007669"/>
    <property type="project" value="InterPro"/>
</dbReference>
<dbReference type="SUPFAM" id="SSF52200">
    <property type="entry name" value="Toll/Interleukin receptor TIR domain"/>
    <property type="match status" value="1"/>
</dbReference>
<organism evidence="2 3">
    <name type="scientific">Paralvinella palmiformis</name>
    <dbReference type="NCBI Taxonomy" id="53620"/>
    <lineage>
        <taxon>Eukaryota</taxon>
        <taxon>Metazoa</taxon>
        <taxon>Spiralia</taxon>
        <taxon>Lophotrochozoa</taxon>
        <taxon>Annelida</taxon>
        <taxon>Polychaeta</taxon>
        <taxon>Sedentaria</taxon>
        <taxon>Canalipalpata</taxon>
        <taxon>Terebellida</taxon>
        <taxon>Terebelliformia</taxon>
        <taxon>Alvinellidae</taxon>
        <taxon>Paralvinella</taxon>
    </lineage>
</organism>
<dbReference type="InterPro" id="IPR000157">
    <property type="entry name" value="TIR_dom"/>
</dbReference>
<dbReference type="InterPro" id="IPR042342">
    <property type="entry name" value="TTC22"/>
</dbReference>
<sequence length="335" mass="37791">MGVNASRLRRRPYAYKGCKPDTAVLVHSEVQNGTRSGATSCEEIALDINSSSLMLNGLRFGYGLPANIDSPSDCTTLSTISNVTATPLDHKYRHHLFFAYHEKDQFWVDHVVRKLESEPMNFRCCYSARDFDETVPFVQNILCSIMLSQRIVVVLTPSFVGESWSLYEEGITHVTSLSQRRQRVIPVVLEECLIPESLRVTPPIDVSHDAFWDGFFQSLTIDGLPYSESLYTVRSLSSQTAGYNNGQLLTKMTARIKGLFKSRLLFDHDEVPDPLTIPDIAPLDDPPPTLRRQVDSNGSYLYCGKHYLLSYDENLSHGRDRSSTFITGKRTRVLA</sequence>
<gene>
    <name evidence="2" type="ORF">LSH36_340g03015</name>
</gene>
<dbReference type="PANTHER" id="PTHR16253:SF0">
    <property type="entry name" value="TETRATRICOPEPTIDE REPEAT PROTEIN 22"/>
    <property type="match status" value="1"/>
</dbReference>
<evidence type="ECO:0000313" key="3">
    <source>
        <dbReference type="Proteomes" id="UP001208570"/>
    </source>
</evidence>